<feature type="chain" id="PRO_5020996131" evidence="1">
    <location>
        <begin position="27"/>
        <end position="505"/>
    </location>
</feature>
<proteinExistence type="predicted"/>
<dbReference type="OrthoDB" id="5763254at2"/>
<comment type="caution">
    <text evidence="2">The sequence shown here is derived from an EMBL/GenBank/DDBJ whole genome shotgun (WGS) entry which is preliminary data.</text>
</comment>
<gene>
    <name evidence="2" type="ORF">DFR29_106176</name>
</gene>
<evidence type="ECO:0000313" key="3">
    <source>
        <dbReference type="Proteomes" id="UP000295293"/>
    </source>
</evidence>
<dbReference type="EMBL" id="SNZH01000006">
    <property type="protein sequence ID" value="TDR44029.1"/>
    <property type="molecule type" value="Genomic_DNA"/>
</dbReference>
<sequence length="505" mass="52926">MKRNVLNAAMAACVMAVAGTGGSAKAVELSADGIGQVLIYPYYTVNRQQQTLITVVNGTSVAKAVRVRFLEGYNAREVLDFNLFLSEYDVWTATVFALTDAGRAGDGAAIFTTDRSCTAPDKAEWSGSLGTGRPFQEFLPVAYTGPHQDTGPTGIARTREGHVEILQMADLSGALRTAVTHTAGVPPNCNAVQSIDPADTDLLPPTGGLFGAGGIVNVAEGTFFSYNADAIGGFSKVVLYSDHTEPAPSLAQANTAPGVATAYVFDAAGEQFRSDYPTSGQPSRAIDAVSAVFMASTLLNEYNVDSAVGSNTDWVVTFPTKRFYVDPEILGLPLGSAGALPPFNFTFGQPSTVNGFSVNGDGRSCSQVAFLRLDRESGRPTGNPPGFPGTPTPIPVLCTSVNVISMVSSSAPPVESAVLGSRLHTNLKPFDQGGWLRLTLETTTQRHALRESSDGDVYSGLPATGFQAVNYVNAHFAPGVLSNYSGAFRHRAVRACANAVSGSCP</sequence>
<name>A0A4R6YYD3_9GAMM</name>
<protein>
    <submittedName>
        <fullName evidence="2">Uncharacterized protein</fullName>
    </submittedName>
</protein>
<evidence type="ECO:0000313" key="2">
    <source>
        <dbReference type="EMBL" id="TDR44029.1"/>
    </source>
</evidence>
<evidence type="ECO:0000256" key="1">
    <source>
        <dbReference type="SAM" id="SignalP"/>
    </source>
</evidence>
<keyword evidence="1" id="KW-0732">Signal</keyword>
<reference evidence="2 3" key="1">
    <citation type="submission" date="2019-03" db="EMBL/GenBank/DDBJ databases">
        <title>Genomic Encyclopedia of Type Strains, Phase IV (KMG-IV): sequencing the most valuable type-strain genomes for metagenomic binning, comparative biology and taxonomic classification.</title>
        <authorList>
            <person name="Goeker M."/>
        </authorList>
    </citation>
    <scope>NUCLEOTIDE SEQUENCE [LARGE SCALE GENOMIC DNA]</scope>
    <source>
        <strain evidence="2 3">DSM 21667</strain>
    </source>
</reference>
<dbReference type="AlphaFoldDB" id="A0A4R6YYD3"/>
<keyword evidence="3" id="KW-1185">Reference proteome</keyword>
<accession>A0A4R6YYD3</accession>
<dbReference type="RefSeq" id="WP_133818771.1">
    <property type="nucleotide sequence ID" value="NZ_SNZH01000006.1"/>
</dbReference>
<feature type="signal peptide" evidence="1">
    <location>
        <begin position="1"/>
        <end position="26"/>
    </location>
</feature>
<dbReference type="Proteomes" id="UP000295293">
    <property type="component" value="Unassembled WGS sequence"/>
</dbReference>
<organism evidence="2 3">
    <name type="scientific">Tahibacter aquaticus</name>
    <dbReference type="NCBI Taxonomy" id="520092"/>
    <lineage>
        <taxon>Bacteria</taxon>
        <taxon>Pseudomonadati</taxon>
        <taxon>Pseudomonadota</taxon>
        <taxon>Gammaproteobacteria</taxon>
        <taxon>Lysobacterales</taxon>
        <taxon>Rhodanobacteraceae</taxon>
        <taxon>Tahibacter</taxon>
    </lineage>
</organism>